<dbReference type="GeneID" id="51111109"/>
<accession>A0A561XPQ8</accession>
<keyword evidence="1" id="KW-1133">Transmembrane helix</keyword>
<feature type="transmembrane region" description="Helical" evidence="1">
    <location>
        <begin position="157"/>
        <end position="179"/>
    </location>
</feature>
<dbReference type="RefSeq" id="WP_146870847.1">
    <property type="nucleotide sequence ID" value="NZ_VJWE01000012.1"/>
</dbReference>
<protein>
    <submittedName>
        <fullName evidence="3">Uncharacterized protein DUF3592</fullName>
    </submittedName>
</protein>
<evidence type="ECO:0000256" key="1">
    <source>
        <dbReference type="SAM" id="Phobius"/>
    </source>
</evidence>
<keyword evidence="1" id="KW-0472">Membrane</keyword>
<name>A0A561XPQ8_ACIDE</name>
<evidence type="ECO:0000259" key="2">
    <source>
        <dbReference type="Pfam" id="PF12158"/>
    </source>
</evidence>
<dbReference type="AlphaFoldDB" id="A0A561XPQ8"/>
<feature type="transmembrane region" description="Helical" evidence="1">
    <location>
        <begin position="223"/>
        <end position="243"/>
    </location>
</feature>
<sequence length="370" mass="39964">MTKRSPSTHAQGARDAAARGSRRAGGWLLGLFALPFAAVGVGMLLLSVLPTLYDWARMQWWQPVPATLEAARLETSRSSKSSSYTVKATYRYQVAGREYRGERVAISGGGDNVGDFQEALGVRLEQALRDGAPVQVWVSPSDPADAVIDRSLRPGLLALKMVFVVVFGGVGVGLLVYVLRPTRAPQGRAGSGAQSLTAGVPGRVERTPGGVAMYFPAGRWWGLKLALALVGAVFLTVGALVPWEQESSGEVGPWLFRMLFGGVGGVVLLASFYALANSLRVQLDHTGLRTERRLLGLMLRWHQVPPHDIARLRVVESYTVESNGNRQAYFRIVAELRGGRQLTIAQDLKGRAQADKLLASIGGWTGYATR</sequence>
<keyword evidence="1" id="KW-0812">Transmembrane</keyword>
<dbReference type="Pfam" id="PF12158">
    <property type="entry name" value="DUF3592"/>
    <property type="match status" value="1"/>
</dbReference>
<dbReference type="InterPro" id="IPR021994">
    <property type="entry name" value="DUF3592"/>
</dbReference>
<dbReference type="Proteomes" id="UP000321485">
    <property type="component" value="Unassembled WGS sequence"/>
</dbReference>
<organism evidence="3 4">
    <name type="scientific">Acidovorax delafieldii</name>
    <name type="common">Pseudomonas delafieldii</name>
    <dbReference type="NCBI Taxonomy" id="47920"/>
    <lineage>
        <taxon>Bacteria</taxon>
        <taxon>Pseudomonadati</taxon>
        <taxon>Pseudomonadota</taxon>
        <taxon>Betaproteobacteria</taxon>
        <taxon>Burkholderiales</taxon>
        <taxon>Comamonadaceae</taxon>
        <taxon>Acidovorax</taxon>
    </lineage>
</organism>
<proteinExistence type="predicted"/>
<evidence type="ECO:0000313" key="4">
    <source>
        <dbReference type="Proteomes" id="UP000321485"/>
    </source>
</evidence>
<feature type="transmembrane region" description="Helical" evidence="1">
    <location>
        <begin position="27"/>
        <end position="53"/>
    </location>
</feature>
<comment type="caution">
    <text evidence="3">The sequence shown here is derived from an EMBL/GenBank/DDBJ whole genome shotgun (WGS) entry which is preliminary data.</text>
</comment>
<dbReference type="EMBL" id="VJWE01000012">
    <property type="protein sequence ID" value="TWG38102.1"/>
    <property type="molecule type" value="Genomic_DNA"/>
</dbReference>
<feature type="transmembrane region" description="Helical" evidence="1">
    <location>
        <begin position="255"/>
        <end position="276"/>
    </location>
</feature>
<evidence type="ECO:0000313" key="3">
    <source>
        <dbReference type="EMBL" id="TWG38102.1"/>
    </source>
</evidence>
<gene>
    <name evidence="3" type="ORF">ATF69_2042</name>
</gene>
<feature type="domain" description="DUF3592" evidence="2">
    <location>
        <begin position="64"/>
        <end position="152"/>
    </location>
</feature>
<reference evidence="3 4" key="1">
    <citation type="journal article" date="2015" name="Stand. Genomic Sci.">
        <title>Genomic Encyclopedia of Bacterial and Archaeal Type Strains, Phase III: the genomes of soil and plant-associated and newly described type strains.</title>
        <authorList>
            <person name="Whitman W.B."/>
            <person name="Woyke T."/>
            <person name="Klenk H.P."/>
            <person name="Zhou Y."/>
            <person name="Lilburn T.G."/>
            <person name="Beck B.J."/>
            <person name="De Vos P."/>
            <person name="Vandamme P."/>
            <person name="Eisen J.A."/>
            <person name="Garrity G."/>
            <person name="Hugenholtz P."/>
            <person name="Kyrpides N.C."/>
        </authorList>
    </citation>
    <scope>NUCLEOTIDE SEQUENCE [LARGE SCALE GENOMIC DNA]</scope>
    <source>
        <strain evidence="3 4">DSM 64</strain>
    </source>
</reference>